<evidence type="ECO:0000313" key="1">
    <source>
        <dbReference type="EMBL" id="MBB4679181.1"/>
    </source>
</evidence>
<accession>A0A7W7CDK3</accession>
<comment type="caution">
    <text evidence="1">The sequence shown here is derived from an EMBL/GenBank/DDBJ whole genome shotgun (WGS) entry which is preliminary data.</text>
</comment>
<dbReference type="EMBL" id="JACHMH010000001">
    <property type="protein sequence ID" value="MBB4679181.1"/>
    <property type="molecule type" value="Genomic_DNA"/>
</dbReference>
<sequence>MNIMITDATPTGQETARLLLAGVPSPITLRELIRFRVREEVARHNARPAARFAGLITPSAAETALNGYRSRPPRRVDWEAAADTAVRAFGRNGFFVFVGDRQVGDLDESLTLTEADEVSFVRLVPLVGG</sequence>
<reference evidence="1 2" key="1">
    <citation type="submission" date="2020-08" db="EMBL/GenBank/DDBJ databases">
        <title>Sequencing the genomes of 1000 actinobacteria strains.</title>
        <authorList>
            <person name="Klenk H.-P."/>
        </authorList>
    </citation>
    <scope>NUCLEOTIDE SEQUENCE [LARGE SCALE GENOMIC DNA]</scope>
    <source>
        <strain evidence="1 2">DSM 44230</strain>
    </source>
</reference>
<dbReference type="Proteomes" id="UP000533598">
    <property type="component" value="Unassembled WGS sequence"/>
</dbReference>
<name>A0A7W7CDK3_9PSEU</name>
<organism evidence="1 2">
    <name type="scientific">Crossiella cryophila</name>
    <dbReference type="NCBI Taxonomy" id="43355"/>
    <lineage>
        <taxon>Bacteria</taxon>
        <taxon>Bacillati</taxon>
        <taxon>Actinomycetota</taxon>
        <taxon>Actinomycetes</taxon>
        <taxon>Pseudonocardiales</taxon>
        <taxon>Pseudonocardiaceae</taxon>
        <taxon>Crossiella</taxon>
    </lineage>
</organism>
<gene>
    <name evidence="1" type="ORF">HNR67_005299</name>
</gene>
<protein>
    <submittedName>
        <fullName evidence="1">Uncharacterized protein</fullName>
    </submittedName>
</protein>
<dbReference type="AlphaFoldDB" id="A0A7W7CDK3"/>
<keyword evidence="2" id="KW-1185">Reference proteome</keyword>
<evidence type="ECO:0000313" key="2">
    <source>
        <dbReference type="Proteomes" id="UP000533598"/>
    </source>
</evidence>
<proteinExistence type="predicted"/>